<feature type="binding site" evidence="7">
    <location>
        <position position="314"/>
    </location>
    <ligand>
        <name>NADPH</name>
        <dbReference type="ChEBI" id="CHEBI:57783"/>
    </ligand>
</feature>
<feature type="active site" description="Proton acceptor" evidence="7">
    <location>
        <position position="252"/>
    </location>
</feature>
<evidence type="ECO:0000256" key="3">
    <source>
        <dbReference type="ARBA" id="ARBA00023002"/>
    </source>
</evidence>
<proteinExistence type="inferred from homology"/>
<dbReference type="PANTHER" id="PTHR11728:SF1">
    <property type="entry name" value="GLYCEROL-3-PHOSPHATE DEHYDROGENASE [NAD(+)] 2, CHLOROPLASTIC"/>
    <property type="match status" value="1"/>
</dbReference>
<dbReference type="PIRSF" id="PIRSF000114">
    <property type="entry name" value="Glycerol-3-P_dh"/>
    <property type="match status" value="1"/>
</dbReference>
<dbReference type="HAMAP" id="MF_00394">
    <property type="entry name" value="NAD_Glyc3P_dehydrog"/>
    <property type="match status" value="1"/>
</dbReference>
<dbReference type="EMBL" id="JADBEC010000002">
    <property type="protein sequence ID" value="MBE1508221.1"/>
    <property type="molecule type" value="Genomic_DNA"/>
</dbReference>
<dbReference type="Gene3D" id="3.40.50.720">
    <property type="entry name" value="NAD(P)-binding Rossmann-like Domain"/>
    <property type="match status" value="1"/>
</dbReference>
<dbReference type="Pfam" id="PF01210">
    <property type="entry name" value="NAD_Gly3P_dh_N"/>
    <property type="match status" value="1"/>
</dbReference>
<accession>A0ABR9IYJ8</accession>
<keyword evidence="6 7" id="KW-1208">Phospholipid metabolism</keyword>
<dbReference type="NCBIfam" id="NF000940">
    <property type="entry name" value="PRK00094.1-2"/>
    <property type="match status" value="1"/>
</dbReference>
<evidence type="ECO:0000256" key="6">
    <source>
        <dbReference type="ARBA" id="ARBA00023264"/>
    </source>
</evidence>
<dbReference type="NCBIfam" id="NF000942">
    <property type="entry name" value="PRK00094.1-4"/>
    <property type="match status" value="1"/>
</dbReference>
<keyword evidence="4 7" id="KW-0443">Lipid metabolism</keyword>
<dbReference type="Pfam" id="PF07479">
    <property type="entry name" value="NAD_Gly3P_dh_C"/>
    <property type="match status" value="1"/>
</dbReference>
<feature type="binding site" evidence="7">
    <location>
        <position position="314"/>
    </location>
    <ligand>
        <name>sn-glycerol 3-phosphate</name>
        <dbReference type="ChEBI" id="CHEBI:57597"/>
    </ligand>
</feature>
<feature type="binding site" evidence="7">
    <location>
        <position position="313"/>
    </location>
    <ligand>
        <name>sn-glycerol 3-phosphate</name>
        <dbReference type="ChEBI" id="CHEBI:57597"/>
    </ligand>
</feature>
<keyword evidence="7 8" id="KW-0520">NAD</keyword>
<dbReference type="InterPro" id="IPR008927">
    <property type="entry name" value="6-PGluconate_DH-like_C_sf"/>
</dbReference>
<comment type="caution">
    <text evidence="7">Lacks conserved residue(s) required for the propagation of feature annotation.</text>
</comment>
<dbReference type="InterPro" id="IPR006109">
    <property type="entry name" value="G3P_DH_NAD-dep_C"/>
</dbReference>
<comment type="similarity">
    <text evidence="1 7 8">Belongs to the NAD-dependent glycerol-3-phosphate dehydrogenase family.</text>
</comment>
<evidence type="ECO:0000256" key="8">
    <source>
        <dbReference type="RuleBase" id="RU000437"/>
    </source>
</evidence>
<gene>
    <name evidence="7" type="primary">gpsA</name>
    <name evidence="12" type="ORF">H4W29_005466</name>
</gene>
<evidence type="ECO:0000259" key="10">
    <source>
        <dbReference type="Pfam" id="PF01210"/>
    </source>
</evidence>
<evidence type="ECO:0000256" key="1">
    <source>
        <dbReference type="ARBA" id="ARBA00011009"/>
    </source>
</evidence>
<evidence type="ECO:0000256" key="4">
    <source>
        <dbReference type="ARBA" id="ARBA00023098"/>
    </source>
</evidence>
<comment type="pathway">
    <text evidence="7">Membrane lipid metabolism; glycerophospholipid metabolism.</text>
</comment>
<feature type="binding site" evidence="7">
    <location>
        <position position="169"/>
    </location>
    <ligand>
        <name>sn-glycerol 3-phosphate</name>
        <dbReference type="ChEBI" id="CHEBI:57597"/>
    </ligand>
</feature>
<keyword evidence="7" id="KW-0521">NADP</keyword>
<evidence type="ECO:0000256" key="2">
    <source>
        <dbReference type="ARBA" id="ARBA00022516"/>
    </source>
</evidence>
<comment type="caution">
    <text evidence="12">The sequence shown here is derived from an EMBL/GenBank/DDBJ whole genome shotgun (WGS) entry which is preliminary data.</text>
</comment>
<keyword evidence="13" id="KW-1185">Reference proteome</keyword>
<keyword evidence="7" id="KW-0547">Nucleotide-binding</keyword>
<feature type="binding site" evidence="7">
    <location>
        <position position="252"/>
    </location>
    <ligand>
        <name>sn-glycerol 3-phosphate</name>
        <dbReference type="ChEBI" id="CHEBI:57597"/>
    </ligand>
</feature>
<dbReference type="PANTHER" id="PTHR11728">
    <property type="entry name" value="GLYCEROL-3-PHOSPHATE DEHYDROGENASE"/>
    <property type="match status" value="1"/>
</dbReference>
<keyword evidence="2 7" id="KW-0444">Lipid biosynthesis</keyword>
<comment type="catalytic activity">
    <reaction evidence="7 9">
        <text>sn-glycerol 3-phosphate + NADP(+) = dihydroxyacetone phosphate + NADPH + H(+)</text>
        <dbReference type="Rhea" id="RHEA:11096"/>
        <dbReference type="ChEBI" id="CHEBI:15378"/>
        <dbReference type="ChEBI" id="CHEBI:57597"/>
        <dbReference type="ChEBI" id="CHEBI:57642"/>
        <dbReference type="ChEBI" id="CHEBI:57783"/>
        <dbReference type="ChEBI" id="CHEBI:58349"/>
        <dbReference type="EC" id="1.1.1.94"/>
    </reaction>
</comment>
<comment type="catalytic activity">
    <reaction evidence="7">
        <text>sn-glycerol 3-phosphate + NAD(+) = dihydroxyacetone phosphate + NADH + H(+)</text>
        <dbReference type="Rhea" id="RHEA:11092"/>
        <dbReference type="ChEBI" id="CHEBI:15378"/>
        <dbReference type="ChEBI" id="CHEBI:57540"/>
        <dbReference type="ChEBI" id="CHEBI:57597"/>
        <dbReference type="ChEBI" id="CHEBI:57642"/>
        <dbReference type="ChEBI" id="CHEBI:57945"/>
        <dbReference type="EC" id="1.1.1.94"/>
    </reaction>
</comment>
<feature type="binding site" evidence="7">
    <location>
        <position position="74"/>
    </location>
    <ligand>
        <name>NADPH</name>
        <dbReference type="ChEBI" id="CHEBI:57783"/>
    </ligand>
</feature>
<comment type="subcellular location">
    <subcellularLocation>
        <location evidence="7">Cytoplasm</location>
    </subcellularLocation>
</comment>
<evidence type="ECO:0000256" key="9">
    <source>
        <dbReference type="RuleBase" id="RU000439"/>
    </source>
</evidence>
<evidence type="ECO:0000256" key="5">
    <source>
        <dbReference type="ARBA" id="ARBA00023209"/>
    </source>
</evidence>
<sequence length="400" mass="42730">MAESTCVRIQARSSTSPDHLTVHLQPPFFWGRHHSRFERHRNACAVVTTGEAFPCGLLGGVPMNQHAVILGDGTMATALATTVARNGHDTILWSQDAQLVSSINHDHRHSRHFPSQRLPDRLGARNDLAAAVANAAVVIVAVRSERVRQVAEMAFPHLSKEAVVLSATKGVDVRTKHFMSQVIGEALHTSRLGIISGPNITIDIMNGSPTAILIAAEDPKVITVGQAYLESDSLKVFGSTDLNGIEILSVVKNIVAIAAGLAVNLGDNARSYIISLGLAEIQALAQKMGARPESSGGLADVGEIFLSSTSKYSRNHMIGVDIANGARLPALLAALEAINETAEGVNAVMVCRDLAQAAQIEMPLADCVYRILFENLPAEETLRAFLSDKKAAKWLRLAAA</sequence>
<dbReference type="RefSeq" id="WP_192731858.1">
    <property type="nucleotide sequence ID" value="NZ_BAAAVL010000002.1"/>
</dbReference>
<evidence type="ECO:0000256" key="7">
    <source>
        <dbReference type="HAMAP-Rule" id="MF_00394"/>
    </source>
</evidence>
<keyword evidence="3 7" id="KW-0560">Oxidoreductase</keyword>
<dbReference type="GO" id="GO:0047952">
    <property type="term" value="F:glycerol-3-phosphate dehydrogenase [NAD(P)+] activity"/>
    <property type="evidence" value="ECO:0007669"/>
    <property type="project" value="UniProtKB-EC"/>
</dbReference>
<keyword evidence="7" id="KW-0963">Cytoplasm</keyword>
<feature type="domain" description="Glycerol-3-phosphate dehydrogenase NAD-dependent C-terminal" evidence="11">
    <location>
        <begin position="241"/>
        <end position="382"/>
    </location>
</feature>
<feature type="binding site" evidence="7">
    <location>
        <position position="197"/>
    </location>
    <ligand>
        <name>sn-glycerol 3-phosphate</name>
        <dbReference type="ChEBI" id="CHEBI:57597"/>
    </ligand>
</feature>
<dbReference type="Gene3D" id="1.10.1040.10">
    <property type="entry name" value="N-(1-d-carboxylethyl)-l-norvaline Dehydrogenase, domain 2"/>
    <property type="match status" value="1"/>
</dbReference>
<dbReference type="InterPro" id="IPR036291">
    <property type="entry name" value="NAD(P)-bd_dom_sf"/>
</dbReference>
<dbReference type="SUPFAM" id="SSF48179">
    <property type="entry name" value="6-phosphogluconate dehydrogenase C-terminal domain-like"/>
    <property type="match status" value="1"/>
</dbReference>
<reference evidence="12 13" key="1">
    <citation type="submission" date="2020-10" db="EMBL/GenBank/DDBJ databases">
        <title>Sequencing the genomes of 1000 actinobacteria strains.</title>
        <authorList>
            <person name="Klenk H.-P."/>
        </authorList>
    </citation>
    <scope>NUCLEOTIDE SEQUENCE [LARGE SCALE GENOMIC DNA]</scope>
    <source>
        <strain evidence="12 13">DSM 7307</strain>
    </source>
</reference>
<organism evidence="12 13">
    <name type="scientific">Rhizobium viscosum</name>
    <name type="common">Arthrobacter viscosus</name>
    <dbReference type="NCBI Taxonomy" id="1673"/>
    <lineage>
        <taxon>Bacteria</taxon>
        <taxon>Pseudomonadati</taxon>
        <taxon>Pseudomonadota</taxon>
        <taxon>Alphaproteobacteria</taxon>
        <taxon>Hyphomicrobiales</taxon>
        <taxon>Rhizobiaceae</taxon>
        <taxon>Rhizobium/Agrobacterium group</taxon>
        <taxon>Rhizobium</taxon>
    </lineage>
</organism>
<feature type="binding site" evidence="7">
    <location>
        <position position="343"/>
    </location>
    <ligand>
        <name>NADPH</name>
        <dbReference type="ChEBI" id="CHEBI:57783"/>
    </ligand>
</feature>
<dbReference type="PRINTS" id="PR00077">
    <property type="entry name" value="GPDHDRGNASE"/>
</dbReference>
<evidence type="ECO:0000259" key="11">
    <source>
        <dbReference type="Pfam" id="PF07479"/>
    </source>
</evidence>
<feature type="binding site" evidence="7">
    <location>
        <position position="315"/>
    </location>
    <ligand>
        <name>sn-glycerol 3-phosphate</name>
        <dbReference type="ChEBI" id="CHEBI:57597"/>
    </ligand>
</feature>
<dbReference type="InterPro" id="IPR013328">
    <property type="entry name" value="6PGD_dom2"/>
</dbReference>
<comment type="function">
    <text evidence="7">Catalyzes the reduction of the glycolytic intermediate dihydroxyacetone phosphate (DHAP) to sn-glycerol 3-phosphate (G3P), the key precursor for phospholipid synthesis.</text>
</comment>
<dbReference type="EC" id="1.1.1.94" evidence="7"/>
<dbReference type="InterPro" id="IPR011128">
    <property type="entry name" value="G3P_DH_NAD-dep_N"/>
</dbReference>
<evidence type="ECO:0000313" key="12">
    <source>
        <dbReference type="EMBL" id="MBE1508221.1"/>
    </source>
</evidence>
<evidence type="ECO:0000313" key="13">
    <source>
        <dbReference type="Proteomes" id="UP000620262"/>
    </source>
</evidence>
<protein>
    <recommendedName>
        <fullName evidence="7">Glycerol-3-phosphate dehydrogenase [NAD(P)+]</fullName>
        <ecNumber evidence="7">1.1.1.94</ecNumber>
    </recommendedName>
    <alternativeName>
        <fullName evidence="7">NAD(P)(+)-dependent glycerol-3-phosphate dehydrogenase</fullName>
    </alternativeName>
    <alternativeName>
        <fullName evidence="7">NAD(P)H-dependent dihydroxyacetone-phosphate reductase</fullName>
    </alternativeName>
</protein>
<feature type="binding site" evidence="7">
    <location>
        <position position="169"/>
    </location>
    <ligand>
        <name>NADPH</name>
        <dbReference type="ChEBI" id="CHEBI:57783"/>
    </ligand>
</feature>
<name>A0ABR9IYJ8_RHIVS</name>
<dbReference type="Proteomes" id="UP000620262">
    <property type="component" value="Unassembled WGS sequence"/>
</dbReference>
<dbReference type="InterPro" id="IPR006168">
    <property type="entry name" value="G3P_DH_NAD-dep"/>
</dbReference>
<feature type="domain" description="Glycerol-3-phosphate dehydrogenase NAD-dependent N-terminal" evidence="10">
    <location>
        <begin position="68"/>
        <end position="220"/>
    </location>
</feature>
<dbReference type="SUPFAM" id="SSF51735">
    <property type="entry name" value="NAD(P)-binding Rossmann-fold domains"/>
    <property type="match status" value="1"/>
</dbReference>
<keyword evidence="5 7" id="KW-0594">Phospholipid biosynthesis</keyword>